<gene>
    <name evidence="2" type="ORF">NMOB1V02_LOCUS54</name>
</gene>
<keyword evidence="3" id="KW-1185">Reference proteome</keyword>
<dbReference type="EMBL" id="CAJPEX010000003">
    <property type="protein sequence ID" value="CAG0912257.1"/>
    <property type="molecule type" value="Genomic_DNA"/>
</dbReference>
<dbReference type="PANTHER" id="PTHR21261:SF2">
    <property type="entry name" value="GH04238P-RELATED"/>
    <property type="match status" value="1"/>
</dbReference>
<dbReference type="InterPro" id="IPR013783">
    <property type="entry name" value="Ig-like_fold"/>
</dbReference>
<feature type="domain" description="Ig-like" evidence="1">
    <location>
        <begin position="34"/>
        <end position="150"/>
    </location>
</feature>
<dbReference type="InterPro" id="IPR036179">
    <property type="entry name" value="Ig-like_dom_sf"/>
</dbReference>
<name>A0A7R9BDP3_9CRUS</name>
<dbReference type="PANTHER" id="PTHR21261">
    <property type="entry name" value="BEAT PROTEIN"/>
    <property type="match status" value="1"/>
</dbReference>
<dbReference type="OrthoDB" id="6478865at2759"/>
<proteinExistence type="predicted"/>
<dbReference type="InterPro" id="IPR007110">
    <property type="entry name" value="Ig-like_dom"/>
</dbReference>
<dbReference type="AlphaFoldDB" id="A0A7R9BDP3"/>
<dbReference type="PROSITE" id="PS50835">
    <property type="entry name" value="IG_LIKE"/>
    <property type="match status" value="1"/>
</dbReference>
<sequence>MKLENFTWFLEKQSCLITMINNLSPKSEVHAGQPVKITELVVPSVVKNGSVDSVVLDCVYEFDVSNLEGLVVTWYFEDLHRPVYQWIPPNKPQDLGKFKDRLDLNYTASSDPNEKYRALRILNPTTDLHGEYSCRVSTFDAEDARSATMIVYAPATSFNFSHSKPSMDSVNVSCTAGGIYPRPTLSIYRYPNKRNRSEYKLENIKWTEERTQNGAYEISLSSLVEDQSLRQESMFECELLIPGTGYILKRKMVYFHTSARPVLVHLASKLEVGMQSYFPPGGVR</sequence>
<evidence type="ECO:0000259" key="1">
    <source>
        <dbReference type="PROSITE" id="PS50835"/>
    </source>
</evidence>
<dbReference type="Proteomes" id="UP000678499">
    <property type="component" value="Unassembled WGS sequence"/>
</dbReference>
<evidence type="ECO:0000313" key="3">
    <source>
        <dbReference type="Proteomes" id="UP000678499"/>
    </source>
</evidence>
<organism evidence="2">
    <name type="scientific">Notodromas monacha</name>
    <dbReference type="NCBI Taxonomy" id="399045"/>
    <lineage>
        <taxon>Eukaryota</taxon>
        <taxon>Metazoa</taxon>
        <taxon>Ecdysozoa</taxon>
        <taxon>Arthropoda</taxon>
        <taxon>Crustacea</taxon>
        <taxon>Oligostraca</taxon>
        <taxon>Ostracoda</taxon>
        <taxon>Podocopa</taxon>
        <taxon>Podocopida</taxon>
        <taxon>Cypridocopina</taxon>
        <taxon>Cypridoidea</taxon>
        <taxon>Cyprididae</taxon>
        <taxon>Notodromas</taxon>
    </lineage>
</organism>
<dbReference type="Gene3D" id="2.60.40.10">
    <property type="entry name" value="Immunoglobulins"/>
    <property type="match status" value="2"/>
</dbReference>
<dbReference type="EMBL" id="OA882040">
    <property type="protein sequence ID" value="CAD7272105.1"/>
    <property type="molecule type" value="Genomic_DNA"/>
</dbReference>
<accession>A0A7R9BDP3</accession>
<protein>
    <recommendedName>
        <fullName evidence="1">Ig-like domain-containing protein</fullName>
    </recommendedName>
</protein>
<reference evidence="2" key="1">
    <citation type="submission" date="2020-11" db="EMBL/GenBank/DDBJ databases">
        <authorList>
            <person name="Tran Van P."/>
        </authorList>
    </citation>
    <scope>NUCLEOTIDE SEQUENCE</scope>
</reference>
<dbReference type="SUPFAM" id="SSF48726">
    <property type="entry name" value="Immunoglobulin"/>
    <property type="match status" value="1"/>
</dbReference>
<evidence type="ECO:0000313" key="2">
    <source>
        <dbReference type="EMBL" id="CAD7272105.1"/>
    </source>
</evidence>